<dbReference type="RefSeq" id="WP_338537449.1">
    <property type="nucleotide sequence ID" value="NZ_CP104874.1"/>
</dbReference>
<dbReference type="Gene3D" id="2.70.150.10">
    <property type="entry name" value="Calcium-transporting ATPase, cytoplasmic transduction domain A"/>
    <property type="match status" value="1"/>
</dbReference>
<keyword evidence="14" id="KW-1185">Reference proteome</keyword>
<sequence>MSTTTTPRPEADVEPATGDEGSIAPGPRLAPPTHTALEGTDLQRRTAVAVVLSLAVVVLALGPWDGPAIPWVQWLLATPVIGWAAWPLHRAAVLAARRRSTTTDTLSSLGVVLAWLWSTVTLLTGAGAEATYFFAPAAVVTACLLVGRWVEARAMDAARADLDELTGLGADGVAVQRIDSRTRATTEVLLQLGDLRVGDHFIVRPGERVATDGVVVDGTSSIDTSLLTGSTVPLDVRSGDHVDAGTLNTSGRLVVEVTALGADTTHAEIVRHVERAQTGSSDAQRLADRVASALVPAVLGLAVLAFFGWWVGSGSAVTALGVAVAVLVIACPLALALATPAAVLVGTTRGAQRGILVAGPHVLDGVGRIDTLVLDKTGTITTGDAQVTDLAAAPGLHPAAVLTAAAAVESGSDHPIARAIVRRAQDQGIKIPVVRDFEALPGSGAVASIKDTRVTVGRADLFDEVPAELATLERPGTTVFVGWGGTARGALTVADPVRDSSGDALRSLRAAGLEIWLVSGDNAHNATEIAAKVGIEPEHVIADVRPQDKHDEIARLQEAGRVVAVVGDGSHDGTAIERADLGLALGTGAPLAADSADIVLVHGDLESVPRAVALTRRTHTVSRHNVLFAIGYNVVALLLALTGLVPPVVAGALTAVASVAVVLSSLRLRRAAD</sequence>
<dbReference type="InterPro" id="IPR027256">
    <property type="entry name" value="P-typ_ATPase_IB"/>
</dbReference>
<feature type="transmembrane region" description="Helical" evidence="10">
    <location>
        <begin position="46"/>
        <end position="62"/>
    </location>
</feature>
<evidence type="ECO:0000256" key="9">
    <source>
        <dbReference type="ARBA" id="ARBA00023136"/>
    </source>
</evidence>
<evidence type="ECO:0000256" key="7">
    <source>
        <dbReference type="ARBA" id="ARBA00022967"/>
    </source>
</evidence>
<dbReference type="Pfam" id="PF00122">
    <property type="entry name" value="E1-E2_ATPase"/>
    <property type="match status" value="1"/>
</dbReference>
<feature type="domain" description="P-type ATPase A" evidence="12">
    <location>
        <begin position="181"/>
        <end position="274"/>
    </location>
</feature>
<dbReference type="SUPFAM" id="SSF81653">
    <property type="entry name" value="Calcium ATPase, transduction domain A"/>
    <property type="match status" value="1"/>
</dbReference>
<evidence type="ECO:0000256" key="3">
    <source>
        <dbReference type="ARBA" id="ARBA00022692"/>
    </source>
</evidence>
<dbReference type="InterPro" id="IPR008250">
    <property type="entry name" value="ATPase_P-typ_transduc_dom_A_sf"/>
</dbReference>
<comment type="subcellular location">
    <subcellularLocation>
        <location evidence="1">Cell membrane</location>
        <topology evidence="1">Multi-pass membrane protein</topology>
    </subcellularLocation>
</comment>
<dbReference type="SUPFAM" id="SSF56784">
    <property type="entry name" value="HAD-like"/>
    <property type="match status" value="1"/>
</dbReference>
<dbReference type="InterPro" id="IPR023214">
    <property type="entry name" value="HAD_sf"/>
</dbReference>
<evidence type="ECO:0000313" key="14">
    <source>
        <dbReference type="Proteomes" id="UP001381003"/>
    </source>
</evidence>
<evidence type="ECO:0000256" key="8">
    <source>
        <dbReference type="ARBA" id="ARBA00022989"/>
    </source>
</evidence>
<dbReference type="PROSITE" id="PS00154">
    <property type="entry name" value="ATPASE_E1_E2"/>
    <property type="match status" value="1"/>
</dbReference>
<evidence type="ECO:0000256" key="2">
    <source>
        <dbReference type="ARBA" id="ARBA00006024"/>
    </source>
</evidence>
<dbReference type="PANTHER" id="PTHR43520:SF8">
    <property type="entry name" value="P-TYPE CU(+) TRANSPORTER"/>
    <property type="match status" value="1"/>
</dbReference>
<dbReference type="Pfam" id="PF00702">
    <property type="entry name" value="Hydrolase"/>
    <property type="match status" value="1"/>
</dbReference>
<gene>
    <name evidence="13" type="ORF">N5P18_08815</name>
</gene>
<dbReference type="PANTHER" id="PTHR43520">
    <property type="entry name" value="ATP7, ISOFORM B"/>
    <property type="match status" value="1"/>
</dbReference>
<dbReference type="Proteomes" id="UP001381003">
    <property type="component" value="Chromosome"/>
</dbReference>
<dbReference type="InterPro" id="IPR023298">
    <property type="entry name" value="ATPase_P-typ_TM_dom_sf"/>
</dbReference>
<dbReference type="InterPro" id="IPR059000">
    <property type="entry name" value="ATPase_P-type_domA"/>
</dbReference>
<evidence type="ECO:0000256" key="5">
    <source>
        <dbReference type="ARBA" id="ARBA00022741"/>
    </source>
</evidence>
<feature type="transmembrane region" description="Helical" evidence="10">
    <location>
        <begin position="650"/>
        <end position="668"/>
    </location>
</feature>
<dbReference type="PRINTS" id="PR00119">
    <property type="entry name" value="CATATPASE"/>
</dbReference>
<dbReference type="EMBL" id="CP104874">
    <property type="protein sequence ID" value="WWF03813.1"/>
    <property type="molecule type" value="Genomic_DNA"/>
</dbReference>
<evidence type="ECO:0000256" key="11">
    <source>
        <dbReference type="SAM" id="MobiDB-lite"/>
    </source>
</evidence>
<dbReference type="PRINTS" id="PR00943">
    <property type="entry name" value="CUATPASE"/>
</dbReference>
<dbReference type="Gene3D" id="3.40.50.1000">
    <property type="entry name" value="HAD superfamily/HAD-like"/>
    <property type="match status" value="1"/>
</dbReference>
<dbReference type="SUPFAM" id="SSF81665">
    <property type="entry name" value="Calcium ATPase, transmembrane domain M"/>
    <property type="match status" value="1"/>
</dbReference>
<dbReference type="InterPro" id="IPR036412">
    <property type="entry name" value="HAD-like_sf"/>
</dbReference>
<keyword evidence="10" id="KW-1003">Cell membrane</keyword>
<reference evidence="13 14" key="1">
    <citation type="submission" date="2022-09" db="EMBL/GenBank/DDBJ databases">
        <title>Complete genome sequence of Janibacter terrae strain COS04-44, PCL-degrading bacteria isolated from oil spilled coast.</title>
        <authorList>
            <person name="Park H."/>
            <person name="Kim J.Y."/>
            <person name="An S.H."/>
            <person name="Lee C.M."/>
            <person name="Weon H.-Y."/>
        </authorList>
    </citation>
    <scope>NUCLEOTIDE SEQUENCE [LARGE SCALE GENOMIC DNA]</scope>
    <source>
        <strain evidence="13 14">COS04-44</strain>
    </source>
</reference>
<feature type="region of interest" description="Disordered" evidence="11">
    <location>
        <begin position="1"/>
        <end position="35"/>
    </location>
</feature>
<organism evidence="13 14">
    <name type="scientific">Janibacter terrae</name>
    <dbReference type="NCBI Taxonomy" id="103817"/>
    <lineage>
        <taxon>Bacteria</taxon>
        <taxon>Bacillati</taxon>
        <taxon>Actinomycetota</taxon>
        <taxon>Actinomycetes</taxon>
        <taxon>Micrococcales</taxon>
        <taxon>Intrasporangiaceae</taxon>
        <taxon>Janibacter</taxon>
    </lineage>
</organism>
<protein>
    <submittedName>
        <fullName evidence="13">Heavy metal translocating P-type ATPase</fullName>
    </submittedName>
</protein>
<proteinExistence type="inferred from homology"/>
<comment type="similarity">
    <text evidence="2 10">Belongs to the cation transport ATPase (P-type) (TC 3.A.3) family. Type IB subfamily.</text>
</comment>
<evidence type="ECO:0000259" key="12">
    <source>
        <dbReference type="Pfam" id="PF00122"/>
    </source>
</evidence>
<dbReference type="NCBIfam" id="TIGR01525">
    <property type="entry name" value="ATPase-IB_hvy"/>
    <property type="match status" value="1"/>
</dbReference>
<keyword evidence="8 10" id="KW-1133">Transmembrane helix</keyword>
<evidence type="ECO:0000256" key="6">
    <source>
        <dbReference type="ARBA" id="ARBA00022840"/>
    </source>
</evidence>
<feature type="transmembrane region" description="Helical" evidence="10">
    <location>
        <begin position="317"/>
        <end position="345"/>
    </location>
</feature>
<dbReference type="NCBIfam" id="TIGR01494">
    <property type="entry name" value="ATPase_P-type"/>
    <property type="match status" value="1"/>
</dbReference>
<evidence type="ECO:0000256" key="4">
    <source>
        <dbReference type="ARBA" id="ARBA00022723"/>
    </source>
</evidence>
<dbReference type="InterPro" id="IPR044492">
    <property type="entry name" value="P_typ_ATPase_HD_dom"/>
</dbReference>
<evidence type="ECO:0000256" key="1">
    <source>
        <dbReference type="ARBA" id="ARBA00004651"/>
    </source>
</evidence>
<dbReference type="InterPro" id="IPR001757">
    <property type="entry name" value="P_typ_ATPase"/>
</dbReference>
<dbReference type="SFLD" id="SFLDF00027">
    <property type="entry name" value="p-type_atpase"/>
    <property type="match status" value="1"/>
</dbReference>
<keyword evidence="4 10" id="KW-0479">Metal-binding</keyword>
<evidence type="ECO:0000256" key="10">
    <source>
        <dbReference type="RuleBase" id="RU362081"/>
    </source>
</evidence>
<dbReference type="InterPro" id="IPR023299">
    <property type="entry name" value="ATPase_P-typ_cyto_dom_N"/>
</dbReference>
<feature type="transmembrane region" description="Helical" evidence="10">
    <location>
        <begin position="132"/>
        <end position="150"/>
    </location>
</feature>
<dbReference type="NCBIfam" id="TIGR01512">
    <property type="entry name" value="ATPase-IB2_Cd"/>
    <property type="match status" value="1"/>
</dbReference>
<accession>A0ABZ2FC42</accession>
<feature type="transmembrane region" description="Helical" evidence="10">
    <location>
        <begin position="106"/>
        <end position="126"/>
    </location>
</feature>
<keyword evidence="7" id="KW-1278">Translocase</keyword>
<name>A0ABZ2FC42_9MICO</name>
<dbReference type="SFLD" id="SFLDS00003">
    <property type="entry name" value="Haloacid_Dehalogenase"/>
    <property type="match status" value="1"/>
</dbReference>
<feature type="transmembrane region" description="Helical" evidence="10">
    <location>
        <begin position="290"/>
        <end position="311"/>
    </location>
</feature>
<dbReference type="InterPro" id="IPR018303">
    <property type="entry name" value="ATPase_P-typ_P_site"/>
</dbReference>
<feature type="transmembrane region" description="Helical" evidence="10">
    <location>
        <begin position="626"/>
        <end position="644"/>
    </location>
</feature>
<dbReference type="Gene3D" id="3.40.1110.10">
    <property type="entry name" value="Calcium-transporting ATPase, cytoplasmic domain N"/>
    <property type="match status" value="1"/>
</dbReference>
<feature type="transmembrane region" description="Helical" evidence="10">
    <location>
        <begin position="68"/>
        <end position="86"/>
    </location>
</feature>
<dbReference type="NCBIfam" id="TIGR01511">
    <property type="entry name" value="ATPase-IB1_Cu"/>
    <property type="match status" value="1"/>
</dbReference>
<keyword evidence="5 10" id="KW-0547">Nucleotide-binding</keyword>
<dbReference type="SFLD" id="SFLDG00002">
    <property type="entry name" value="C1.7:_P-type_atpase_like"/>
    <property type="match status" value="1"/>
</dbReference>
<evidence type="ECO:0000313" key="13">
    <source>
        <dbReference type="EMBL" id="WWF03813.1"/>
    </source>
</evidence>
<keyword evidence="6 10" id="KW-0067">ATP-binding</keyword>
<keyword evidence="3 10" id="KW-0812">Transmembrane</keyword>
<keyword evidence="9 10" id="KW-0472">Membrane</keyword>